<evidence type="ECO:0000313" key="1">
    <source>
        <dbReference type="EMBL" id="GAA1961803.1"/>
    </source>
</evidence>
<reference evidence="1 2" key="1">
    <citation type="journal article" date="2019" name="Int. J. Syst. Evol. Microbiol.">
        <title>The Global Catalogue of Microorganisms (GCM) 10K type strain sequencing project: providing services to taxonomists for standard genome sequencing and annotation.</title>
        <authorList>
            <consortium name="The Broad Institute Genomics Platform"/>
            <consortium name="The Broad Institute Genome Sequencing Center for Infectious Disease"/>
            <person name="Wu L."/>
            <person name="Ma J."/>
        </authorList>
    </citation>
    <scope>NUCLEOTIDE SEQUENCE [LARGE SCALE GENOMIC DNA]</scope>
    <source>
        <strain evidence="1 2">JCM 16013</strain>
    </source>
</reference>
<keyword evidence="2" id="KW-1185">Reference proteome</keyword>
<proteinExistence type="predicted"/>
<organism evidence="1 2">
    <name type="scientific">Catenulispora subtropica</name>
    <dbReference type="NCBI Taxonomy" id="450798"/>
    <lineage>
        <taxon>Bacteria</taxon>
        <taxon>Bacillati</taxon>
        <taxon>Actinomycetota</taxon>
        <taxon>Actinomycetes</taxon>
        <taxon>Catenulisporales</taxon>
        <taxon>Catenulisporaceae</taxon>
        <taxon>Catenulispora</taxon>
    </lineage>
</organism>
<accession>A0ABN2R1G0</accession>
<evidence type="ECO:0008006" key="3">
    <source>
        <dbReference type="Google" id="ProtNLM"/>
    </source>
</evidence>
<protein>
    <recommendedName>
        <fullName evidence="3">CdiI immunity protein domain-containing protein</fullName>
    </recommendedName>
</protein>
<gene>
    <name evidence="1" type="ORF">GCM10009838_18100</name>
</gene>
<evidence type="ECO:0000313" key="2">
    <source>
        <dbReference type="Proteomes" id="UP001499854"/>
    </source>
</evidence>
<dbReference type="EMBL" id="BAAAQM010000007">
    <property type="protein sequence ID" value="GAA1961803.1"/>
    <property type="molecule type" value="Genomic_DNA"/>
</dbReference>
<comment type="caution">
    <text evidence="1">The sequence shown here is derived from an EMBL/GenBank/DDBJ whole genome shotgun (WGS) entry which is preliminary data.</text>
</comment>
<name>A0ABN2R1G0_9ACTN</name>
<dbReference type="RefSeq" id="WP_344656490.1">
    <property type="nucleotide sequence ID" value="NZ_BAAAQM010000007.1"/>
</dbReference>
<sequence>MGELSDIFDFLEEVRLRPGMWVRSLDELHSVLCGYRVALEVHDIGEEFDFWPIGPFAEWLWTRLGRHSSLGWWVEIEREAEELARDPIELFFTFVDEFRLERRSSETDVV</sequence>
<dbReference type="Proteomes" id="UP001499854">
    <property type="component" value="Unassembled WGS sequence"/>
</dbReference>